<dbReference type="FunFam" id="3.30.70.270:FF:000003">
    <property type="entry name" value="Transposon Ty3-G Gag-Pol polyprotein"/>
    <property type="match status" value="1"/>
</dbReference>
<dbReference type="InterPro" id="IPR000477">
    <property type="entry name" value="RT_dom"/>
</dbReference>
<proteinExistence type="predicted"/>
<evidence type="ECO:0000256" key="1">
    <source>
        <dbReference type="SAM" id="MobiDB-lite"/>
    </source>
</evidence>
<organism evidence="3 4">
    <name type="scientific">Microbotryum saponariae</name>
    <dbReference type="NCBI Taxonomy" id="289078"/>
    <lineage>
        <taxon>Eukaryota</taxon>
        <taxon>Fungi</taxon>
        <taxon>Dikarya</taxon>
        <taxon>Basidiomycota</taxon>
        <taxon>Pucciniomycotina</taxon>
        <taxon>Microbotryomycetes</taxon>
        <taxon>Microbotryales</taxon>
        <taxon>Microbotryaceae</taxon>
        <taxon>Microbotryum</taxon>
    </lineage>
</organism>
<feature type="region of interest" description="Disordered" evidence="1">
    <location>
        <begin position="163"/>
        <end position="185"/>
    </location>
</feature>
<dbReference type="InterPro" id="IPR041588">
    <property type="entry name" value="Integrase_H2C2"/>
</dbReference>
<dbReference type="PROSITE" id="PS50878">
    <property type="entry name" value="RT_POL"/>
    <property type="match status" value="1"/>
</dbReference>
<dbReference type="AlphaFoldDB" id="A0A2X0K551"/>
<feature type="region of interest" description="Disordered" evidence="1">
    <location>
        <begin position="126"/>
        <end position="148"/>
    </location>
</feature>
<dbReference type="SUPFAM" id="SSF56672">
    <property type="entry name" value="DNA/RNA polymerases"/>
    <property type="match status" value="1"/>
</dbReference>
<dbReference type="InterPro" id="IPR053134">
    <property type="entry name" value="RNA-dir_DNA_polymerase"/>
</dbReference>
<dbReference type="PANTHER" id="PTHR24559">
    <property type="entry name" value="TRANSPOSON TY3-I GAG-POL POLYPROTEIN"/>
    <property type="match status" value="1"/>
</dbReference>
<feature type="domain" description="Reverse transcriptase" evidence="2">
    <location>
        <begin position="1"/>
        <end position="82"/>
    </location>
</feature>
<name>A0A2X0K551_9BASI</name>
<accession>A0A2X0K551</accession>
<dbReference type="OrthoDB" id="1750432at2759"/>
<dbReference type="Pfam" id="PF00078">
    <property type="entry name" value="RVT_1"/>
    <property type="match status" value="1"/>
</dbReference>
<dbReference type="Gene3D" id="1.10.340.70">
    <property type="match status" value="1"/>
</dbReference>
<sequence>MSFGLTNAPASFQNLINDVLSPYLDTFVIVYLDDILIYSRSQAEDVLHVQKVLEKLREAQLFAKATKCESHRDRVEFLGYIVTNHGIAMDESKVSSIKNWPLPKSVKDVQIFLSYFELKHRPGTLSGKPDALSRRTDDQDGTKASDGAPVILLDPQRFKISAKDPALRQTPQTSSEQENLDTQDSYNGLLHWKTKPYVPRSNRARLAVLQATHDSTSAGHPGIEKTLELLKRSFWLLDA</sequence>
<protein>
    <submittedName>
        <fullName evidence="3">BZ3500_MvSof-1268-A1-R1_Chr2-3g05340 protein</fullName>
    </submittedName>
</protein>
<dbReference type="InterPro" id="IPR043128">
    <property type="entry name" value="Rev_trsase/Diguanyl_cyclase"/>
</dbReference>
<reference evidence="4" key="1">
    <citation type="submission" date="2016-10" db="EMBL/GenBank/DDBJ databases">
        <authorList>
            <person name="Jeantristanb JTB J.-T."/>
            <person name="Ricardo R."/>
        </authorList>
    </citation>
    <scope>NUCLEOTIDE SEQUENCE [LARGE SCALE GENOMIC DNA]</scope>
</reference>
<dbReference type="Proteomes" id="UP000249723">
    <property type="component" value="Unassembled WGS sequence"/>
</dbReference>
<dbReference type="Gene3D" id="3.30.70.270">
    <property type="match status" value="1"/>
</dbReference>
<dbReference type="InterPro" id="IPR043502">
    <property type="entry name" value="DNA/RNA_pol_sf"/>
</dbReference>
<keyword evidence="4" id="KW-1185">Reference proteome</keyword>
<dbReference type="Pfam" id="PF17921">
    <property type="entry name" value="Integrase_H2C2"/>
    <property type="match status" value="1"/>
</dbReference>
<dbReference type="PANTHER" id="PTHR24559:SF444">
    <property type="entry name" value="REVERSE TRANSCRIPTASE DOMAIN-CONTAINING PROTEIN"/>
    <property type="match status" value="1"/>
</dbReference>
<feature type="compositionally biased region" description="Polar residues" evidence="1">
    <location>
        <begin position="169"/>
        <end position="185"/>
    </location>
</feature>
<dbReference type="STRING" id="289078.A0A2X0K551"/>
<dbReference type="EMBL" id="FMWP01000011">
    <property type="protein sequence ID" value="SCZ87872.1"/>
    <property type="molecule type" value="Genomic_DNA"/>
</dbReference>
<dbReference type="CDD" id="cd01647">
    <property type="entry name" value="RT_LTR"/>
    <property type="match status" value="1"/>
</dbReference>
<evidence type="ECO:0000259" key="2">
    <source>
        <dbReference type="PROSITE" id="PS50878"/>
    </source>
</evidence>
<gene>
    <name evidence="3" type="ORF">BZ3500_MVSOF-1268-A1-R1_CHR2-3G05340</name>
</gene>
<feature type="compositionally biased region" description="Basic and acidic residues" evidence="1">
    <location>
        <begin position="131"/>
        <end position="143"/>
    </location>
</feature>
<evidence type="ECO:0000313" key="4">
    <source>
        <dbReference type="Proteomes" id="UP000249723"/>
    </source>
</evidence>
<evidence type="ECO:0000313" key="3">
    <source>
        <dbReference type="EMBL" id="SCZ87872.1"/>
    </source>
</evidence>